<comment type="similarity">
    <text evidence="6">Belongs to the class I-like SAM-binding methyltransferase superfamily. Cation-dependent O-methyltransferase family.</text>
</comment>
<dbReference type="PROSITE" id="PS51682">
    <property type="entry name" value="SAM_OMT_I"/>
    <property type="match status" value="1"/>
</dbReference>
<dbReference type="GO" id="GO:0006584">
    <property type="term" value="P:catecholamine metabolic process"/>
    <property type="evidence" value="ECO:0007669"/>
    <property type="project" value="UniProtKB-KW"/>
</dbReference>
<evidence type="ECO:0000313" key="7">
    <source>
        <dbReference type="EMBL" id="KAJ2778454.1"/>
    </source>
</evidence>
<evidence type="ECO:0000256" key="5">
    <source>
        <dbReference type="ARBA" id="ARBA00022939"/>
    </source>
</evidence>
<dbReference type="GO" id="GO:0016206">
    <property type="term" value="F:catechol O-methyltransferase activity"/>
    <property type="evidence" value="ECO:0007669"/>
    <property type="project" value="UniProtKB-EC"/>
</dbReference>
<sequence length="255" mass="27189">MLRAARPHARALHAGRAPRALAPLLGPGSAAAAAAAYAARHSQPEPPELRRVRLAALAADPAGAQKMVSPLQGAFMAALVRAARPAAVLELGCYVGYSALWLAHGLCRGAAPRLWTCERDPDAAQAARSNIARAGLQDTVTVLAQPAAAVLEAWDPAAKLDLVFIDANKAAYRRYYDLVLDRDLLHPRGQIIVDNVLFRGEVLREDHAAPPAAAGASRIARKLHEFNQHVASDPRTTQVVLPVFDGLMLIQRADA</sequence>
<keyword evidence="8" id="KW-1185">Reference proteome</keyword>
<proteinExistence type="inferred from homology"/>
<dbReference type="PANTHER" id="PTHR43836:SF2">
    <property type="entry name" value="CATECHOL O-METHYLTRANSFERASE 1-RELATED"/>
    <property type="match status" value="1"/>
</dbReference>
<evidence type="ECO:0000256" key="6">
    <source>
        <dbReference type="ARBA" id="ARBA00023453"/>
    </source>
</evidence>
<keyword evidence="2" id="KW-0489">Methyltransferase</keyword>
<evidence type="ECO:0000256" key="4">
    <source>
        <dbReference type="ARBA" id="ARBA00022691"/>
    </source>
</evidence>
<accession>A0A9W8H8L4</accession>
<dbReference type="GO" id="GO:0032259">
    <property type="term" value="P:methylation"/>
    <property type="evidence" value="ECO:0007669"/>
    <property type="project" value="UniProtKB-KW"/>
</dbReference>
<dbReference type="EC" id="2.1.1.6" evidence="1"/>
<gene>
    <name evidence="7" type="ORF">H4R18_004581</name>
</gene>
<dbReference type="SUPFAM" id="SSF53335">
    <property type="entry name" value="S-adenosyl-L-methionine-dependent methyltransferases"/>
    <property type="match status" value="1"/>
</dbReference>
<dbReference type="Gene3D" id="3.40.50.150">
    <property type="entry name" value="Vaccinia Virus protein VP39"/>
    <property type="match status" value="1"/>
</dbReference>
<reference evidence="7" key="1">
    <citation type="submission" date="2022-07" db="EMBL/GenBank/DDBJ databases">
        <title>Phylogenomic reconstructions and comparative analyses of Kickxellomycotina fungi.</title>
        <authorList>
            <person name="Reynolds N.K."/>
            <person name="Stajich J.E."/>
            <person name="Barry K."/>
            <person name="Grigoriev I.V."/>
            <person name="Crous P."/>
            <person name="Smith M.E."/>
        </authorList>
    </citation>
    <scope>NUCLEOTIDE SEQUENCE</scope>
    <source>
        <strain evidence="7">NBRC 105414</strain>
    </source>
</reference>
<name>A0A9W8H8L4_9FUNG</name>
<evidence type="ECO:0000313" key="8">
    <source>
        <dbReference type="Proteomes" id="UP001140217"/>
    </source>
</evidence>
<evidence type="ECO:0000256" key="1">
    <source>
        <dbReference type="ARBA" id="ARBA00012880"/>
    </source>
</evidence>
<dbReference type="OrthoDB" id="10251242at2759"/>
<dbReference type="InterPro" id="IPR029063">
    <property type="entry name" value="SAM-dependent_MTases_sf"/>
</dbReference>
<dbReference type="InterPro" id="IPR002935">
    <property type="entry name" value="SAM_O-MeTrfase"/>
</dbReference>
<dbReference type="EMBL" id="JANBUL010000228">
    <property type="protein sequence ID" value="KAJ2778454.1"/>
    <property type="molecule type" value="Genomic_DNA"/>
</dbReference>
<keyword evidence="5" id="KW-0128">Catecholamine metabolism</keyword>
<dbReference type="Pfam" id="PF01596">
    <property type="entry name" value="Methyltransf_3"/>
    <property type="match status" value="1"/>
</dbReference>
<dbReference type="AlphaFoldDB" id="A0A9W8H8L4"/>
<protein>
    <recommendedName>
        <fullName evidence="1">catechol O-methyltransferase</fullName>
        <ecNumber evidence="1">2.1.1.6</ecNumber>
    </recommendedName>
</protein>
<keyword evidence="3" id="KW-0808">Transferase</keyword>
<evidence type="ECO:0000256" key="2">
    <source>
        <dbReference type="ARBA" id="ARBA00022603"/>
    </source>
</evidence>
<evidence type="ECO:0000256" key="3">
    <source>
        <dbReference type="ARBA" id="ARBA00022679"/>
    </source>
</evidence>
<comment type="caution">
    <text evidence="7">The sequence shown here is derived from an EMBL/GenBank/DDBJ whole genome shotgun (WGS) entry which is preliminary data.</text>
</comment>
<dbReference type="PANTHER" id="PTHR43836">
    <property type="entry name" value="CATECHOL O-METHYLTRANSFERASE 1-RELATED"/>
    <property type="match status" value="1"/>
</dbReference>
<keyword evidence="4" id="KW-0949">S-adenosyl-L-methionine</keyword>
<dbReference type="Proteomes" id="UP001140217">
    <property type="component" value="Unassembled WGS sequence"/>
</dbReference>
<dbReference type="CDD" id="cd02440">
    <property type="entry name" value="AdoMet_MTases"/>
    <property type="match status" value="1"/>
</dbReference>
<organism evidence="7 8">
    <name type="scientific">Coemansia javaensis</name>
    <dbReference type="NCBI Taxonomy" id="2761396"/>
    <lineage>
        <taxon>Eukaryota</taxon>
        <taxon>Fungi</taxon>
        <taxon>Fungi incertae sedis</taxon>
        <taxon>Zoopagomycota</taxon>
        <taxon>Kickxellomycotina</taxon>
        <taxon>Kickxellomycetes</taxon>
        <taxon>Kickxellales</taxon>
        <taxon>Kickxellaceae</taxon>
        <taxon>Coemansia</taxon>
    </lineage>
</organism>